<dbReference type="Pfam" id="PF13151">
    <property type="entry name" value="DUF3990"/>
    <property type="match status" value="1"/>
</dbReference>
<reference evidence="1" key="1">
    <citation type="submission" date="2022-09" db="EMBL/GenBank/DDBJ databases">
        <title>Eubacterium sp. LFL-14 isolated from human feces.</title>
        <authorList>
            <person name="Liu F."/>
        </authorList>
    </citation>
    <scope>NUCLEOTIDE SEQUENCE</scope>
    <source>
        <strain evidence="1">LFL-14</strain>
    </source>
</reference>
<dbReference type="InterPro" id="IPR025051">
    <property type="entry name" value="DUF3990"/>
</dbReference>
<accession>A0ABT2LX11</accession>
<dbReference type="EMBL" id="JAODBU010000002">
    <property type="protein sequence ID" value="MCT7397715.1"/>
    <property type="molecule type" value="Genomic_DNA"/>
</dbReference>
<name>A0ABT2LX11_9FIRM</name>
<protein>
    <submittedName>
        <fullName evidence="1">DUF3990 domain-containing protein</fullName>
    </submittedName>
</protein>
<sequence length="199" mass="23500">MNSKEEKFFKIAKWFHGTTLHDWKNMCNTLINVKYNIGTSLDFGNGFYLSPNEKNTQLYAINTVKYNNIFEDDYKTPVVIEFEYVPYQDIMQGANFKYFAKYDNDFANFVFTCRNNYMYEKTHPYDITGGVMTDAIPTKLMQEFAMGIRSKESVINEFMKSTSKKQLCLHTQELCDKLLLRRAYIVNGEELDINEYKKK</sequence>
<dbReference type="RefSeq" id="WP_260978151.1">
    <property type="nucleotide sequence ID" value="NZ_JAODBU010000002.1"/>
</dbReference>
<dbReference type="Proteomes" id="UP001431199">
    <property type="component" value="Unassembled WGS sequence"/>
</dbReference>
<proteinExistence type="predicted"/>
<evidence type="ECO:0000313" key="1">
    <source>
        <dbReference type="EMBL" id="MCT7397715.1"/>
    </source>
</evidence>
<organism evidence="1 2">
    <name type="scientific">Eubacterium album</name>
    <dbReference type="NCBI Taxonomy" id="2978477"/>
    <lineage>
        <taxon>Bacteria</taxon>
        <taxon>Bacillati</taxon>
        <taxon>Bacillota</taxon>
        <taxon>Clostridia</taxon>
        <taxon>Eubacteriales</taxon>
        <taxon>Eubacteriaceae</taxon>
        <taxon>Eubacterium</taxon>
    </lineage>
</organism>
<keyword evidence="2" id="KW-1185">Reference proteome</keyword>
<evidence type="ECO:0000313" key="2">
    <source>
        <dbReference type="Proteomes" id="UP001431199"/>
    </source>
</evidence>
<gene>
    <name evidence="1" type="ORF">N5B56_01270</name>
</gene>
<comment type="caution">
    <text evidence="1">The sequence shown here is derived from an EMBL/GenBank/DDBJ whole genome shotgun (WGS) entry which is preliminary data.</text>
</comment>